<dbReference type="Pfam" id="PF07519">
    <property type="entry name" value="Tannase"/>
    <property type="match status" value="1"/>
</dbReference>
<keyword evidence="6" id="KW-0106">Calcium</keyword>
<evidence type="ECO:0000256" key="5">
    <source>
        <dbReference type="ARBA" id="ARBA00022801"/>
    </source>
</evidence>
<dbReference type="PANTHER" id="PTHR33938">
    <property type="entry name" value="FERULOYL ESTERASE B-RELATED"/>
    <property type="match status" value="1"/>
</dbReference>
<evidence type="ECO:0000256" key="7">
    <source>
        <dbReference type="ARBA" id="ARBA00023157"/>
    </source>
</evidence>
<keyword evidence="4" id="KW-0732">Signal</keyword>
<dbReference type="VEuPathDB" id="FungiDB:sscle_15g106290"/>
<organism evidence="9 10">
    <name type="scientific">Sclerotinia sclerotiorum (strain ATCC 18683 / 1980 / Ss-1)</name>
    <name type="common">White mold</name>
    <name type="synonym">Whetzelinia sclerotiorum</name>
    <dbReference type="NCBI Taxonomy" id="665079"/>
    <lineage>
        <taxon>Eukaryota</taxon>
        <taxon>Fungi</taxon>
        <taxon>Dikarya</taxon>
        <taxon>Ascomycota</taxon>
        <taxon>Pezizomycotina</taxon>
        <taxon>Leotiomycetes</taxon>
        <taxon>Helotiales</taxon>
        <taxon>Sclerotiniaceae</taxon>
        <taxon>Sclerotinia</taxon>
    </lineage>
</organism>
<evidence type="ECO:0000256" key="6">
    <source>
        <dbReference type="ARBA" id="ARBA00022837"/>
    </source>
</evidence>
<evidence type="ECO:0000256" key="2">
    <source>
        <dbReference type="ARBA" id="ARBA00022487"/>
    </source>
</evidence>
<dbReference type="GO" id="GO:0030600">
    <property type="term" value="F:feruloyl esterase activity"/>
    <property type="evidence" value="ECO:0007669"/>
    <property type="project" value="UniProtKB-ARBA"/>
</dbReference>
<dbReference type="SUPFAM" id="SSF53474">
    <property type="entry name" value="alpha/beta-Hydrolases"/>
    <property type="match status" value="1"/>
</dbReference>
<evidence type="ECO:0000256" key="1">
    <source>
        <dbReference type="ARBA" id="ARBA00006249"/>
    </source>
</evidence>
<evidence type="ECO:0000313" key="10">
    <source>
        <dbReference type="Proteomes" id="UP000177798"/>
    </source>
</evidence>
<dbReference type="GO" id="GO:0046872">
    <property type="term" value="F:metal ion binding"/>
    <property type="evidence" value="ECO:0007669"/>
    <property type="project" value="UniProtKB-KW"/>
</dbReference>
<reference evidence="10" key="1">
    <citation type="journal article" date="2017" name="Genome Biol. Evol.">
        <title>The complete genome sequence of the phytopathogenic fungus Sclerotinia sclerotiorum reveals insights into the genome architecture of broad host range pathogens.</title>
        <authorList>
            <person name="Derbyshire M."/>
            <person name="Denton-Giles M."/>
            <person name="Hegedus D."/>
            <person name="Seifbarghy S."/>
            <person name="Rollins J."/>
            <person name="van Kan J."/>
            <person name="Seidl M.F."/>
            <person name="Faino L."/>
            <person name="Mbengue M."/>
            <person name="Navaud O."/>
            <person name="Raffaele S."/>
            <person name="Hammond-Kosack K."/>
            <person name="Heard S."/>
            <person name="Oliver R."/>
        </authorList>
    </citation>
    <scope>NUCLEOTIDE SEQUENCE [LARGE SCALE GENOMIC DNA]</scope>
    <source>
        <strain evidence="10">ATCC 18683 / 1980 / Ss-1</strain>
    </source>
</reference>
<dbReference type="InterPro" id="IPR011118">
    <property type="entry name" value="Tannase/feruloyl_esterase"/>
</dbReference>
<dbReference type="Proteomes" id="UP000177798">
    <property type="component" value="Chromosome 15"/>
</dbReference>
<evidence type="ECO:0000256" key="3">
    <source>
        <dbReference type="ARBA" id="ARBA00022723"/>
    </source>
</evidence>
<accession>A0A1D9QLW5</accession>
<proteinExistence type="inferred from homology"/>
<sequence>MTTSCSLSTIPSPYIPGTSFLSLAADSCSLSTIPYPYIPGTSFLSLAATPVTNYSMEVPQRDSHFATTLTSLNFCNITLTYTHPGQNDTINVKIFLPTPENWNGRFIGTGGSAFATGGFDYSLTVPVSQGYAAAGTDGGHHSDDIGIGTPEFPIESWALLPSGNLNLYLLQDFASVSLNEMTIIGKEIATSYYGEKPEYAYWNGCSTGGRQGMMMAQRYPEGYNGILAAAPAINWVKFVVADYWAQFVMNTLGVYSSPCEFDGITNAAIEACDEIDGVVDGIVSMPGLCKFQAKETIGKEFTCPDGSSVTISEAATKVAQAAWDGPRTSEGKFLWYGLNPSSDLSALAGTTCTDGNLNCIGSPFPIPVNWIKLFIEKNATFPLQTITHKQFDRIFHASVQQFTSIIGTSDADLSQFRDAGGKIISWHGLDDQVIFPNGTSSYYEKVQELDENIRDYYRYFEAPGVGHCLGGNGPFPFEAFDALVSWVEKGEAPEILKARSLPGVNGTVIERNLCLYPLVAKYVGGDPIVASSFECR</sequence>
<evidence type="ECO:0000256" key="8">
    <source>
        <dbReference type="RuleBase" id="RU361238"/>
    </source>
</evidence>
<keyword evidence="3" id="KW-0479">Metal-binding</keyword>
<dbReference type="AlphaFoldDB" id="A0A1D9QLW5"/>
<dbReference type="EC" id="3.1.1.-" evidence="8"/>
<protein>
    <recommendedName>
        <fullName evidence="8">Carboxylic ester hydrolase</fullName>
        <ecNumber evidence="8">3.1.1.-</ecNumber>
    </recommendedName>
</protein>
<dbReference type="InterPro" id="IPR029058">
    <property type="entry name" value="AB_hydrolase_fold"/>
</dbReference>
<evidence type="ECO:0000313" key="9">
    <source>
        <dbReference type="EMBL" id="APA15859.1"/>
    </source>
</evidence>
<keyword evidence="7" id="KW-1015">Disulfide bond</keyword>
<dbReference type="OrthoDB" id="3039123at2759"/>
<keyword evidence="5 8" id="KW-0378">Hydrolase</keyword>
<name>A0A1D9QLW5_SCLS1</name>
<dbReference type="PANTHER" id="PTHR33938:SF8">
    <property type="entry name" value="CARBOXYLIC ESTER HYDROLASE"/>
    <property type="match status" value="1"/>
</dbReference>
<comment type="similarity">
    <text evidence="1 8">Belongs to the tannase family.</text>
</comment>
<gene>
    <name evidence="9" type="ORF">sscle_15g106290</name>
</gene>
<keyword evidence="2" id="KW-0719">Serine esterase</keyword>
<dbReference type="EMBL" id="CP017828">
    <property type="protein sequence ID" value="APA15859.1"/>
    <property type="molecule type" value="Genomic_DNA"/>
</dbReference>
<evidence type="ECO:0000256" key="4">
    <source>
        <dbReference type="ARBA" id="ARBA00022729"/>
    </source>
</evidence>